<evidence type="ECO:0000256" key="6">
    <source>
        <dbReference type="SAM" id="MobiDB-lite"/>
    </source>
</evidence>
<dbReference type="RefSeq" id="XP_025378160.1">
    <property type="nucleotide sequence ID" value="XM_025521888.1"/>
</dbReference>
<evidence type="ECO:0000256" key="1">
    <source>
        <dbReference type="ARBA" id="ARBA00004496"/>
    </source>
</evidence>
<dbReference type="InParanoid" id="A0A316YP87"/>
<organism evidence="7 8">
    <name type="scientific">Acaromyces ingoldii</name>
    <dbReference type="NCBI Taxonomy" id="215250"/>
    <lineage>
        <taxon>Eukaryota</taxon>
        <taxon>Fungi</taxon>
        <taxon>Dikarya</taxon>
        <taxon>Basidiomycota</taxon>
        <taxon>Ustilaginomycotina</taxon>
        <taxon>Exobasidiomycetes</taxon>
        <taxon>Exobasidiales</taxon>
        <taxon>Cryptobasidiaceae</taxon>
        <taxon>Acaromyces</taxon>
    </lineage>
</organism>
<gene>
    <name evidence="7" type="ORF">FA10DRAFT_267386</name>
</gene>
<dbReference type="Proteomes" id="UP000245768">
    <property type="component" value="Unassembled WGS sequence"/>
</dbReference>
<keyword evidence="8" id="KW-1185">Reference proteome</keyword>
<sequence length="200" mass="21692">MAERVADEELRPTTTEGYKPGEKKSVAEYAQLDAEDESLARWKASLGIGADAGAGDPSKPKLTLHSISLESATAPGGKVTITLDNLSKEELENLKKSPITVKEGVEYNVAISFSVGAEVLSGLKYLHVVKRAGVTVDKLEEMIGSYGPRPEAYVKRFATEEAPSGMLARSGSNTVRSRVIDDDGNVYADWTWVFKIAKDW</sequence>
<evidence type="ECO:0000256" key="5">
    <source>
        <dbReference type="ARBA" id="ARBA00071407"/>
    </source>
</evidence>
<name>A0A316YP87_9BASI</name>
<dbReference type="InterPro" id="IPR000406">
    <property type="entry name" value="Rho_GDI"/>
</dbReference>
<dbReference type="OrthoDB" id="1683373at2759"/>
<evidence type="ECO:0000313" key="7">
    <source>
        <dbReference type="EMBL" id="PWN90962.1"/>
    </source>
</evidence>
<feature type="compositionally biased region" description="Basic and acidic residues" evidence="6">
    <location>
        <begin position="1"/>
        <end position="11"/>
    </location>
</feature>
<dbReference type="PRINTS" id="PR00492">
    <property type="entry name" value="RHOGDI"/>
</dbReference>
<dbReference type="FunFam" id="2.70.50.30:FF:000001">
    <property type="entry name" value="Rho GDP-dissociation inhibitor 1"/>
    <property type="match status" value="1"/>
</dbReference>
<evidence type="ECO:0000256" key="3">
    <source>
        <dbReference type="ARBA" id="ARBA00022490"/>
    </source>
</evidence>
<dbReference type="GO" id="GO:0005094">
    <property type="term" value="F:Rho GDP-dissociation inhibitor activity"/>
    <property type="evidence" value="ECO:0007669"/>
    <property type="project" value="InterPro"/>
</dbReference>
<dbReference type="GeneID" id="37043804"/>
<dbReference type="GO" id="GO:0016020">
    <property type="term" value="C:membrane"/>
    <property type="evidence" value="ECO:0007669"/>
    <property type="project" value="TreeGrafter"/>
</dbReference>
<dbReference type="PANTHER" id="PTHR10980:SF3">
    <property type="entry name" value="LD16419P"/>
    <property type="match status" value="1"/>
</dbReference>
<dbReference type="STRING" id="215250.A0A316YP87"/>
<reference evidence="7 8" key="1">
    <citation type="journal article" date="2018" name="Mol. Biol. Evol.">
        <title>Broad Genomic Sampling Reveals a Smut Pathogenic Ancestry of the Fungal Clade Ustilaginomycotina.</title>
        <authorList>
            <person name="Kijpornyongpan T."/>
            <person name="Mondo S.J."/>
            <person name="Barry K."/>
            <person name="Sandor L."/>
            <person name="Lee J."/>
            <person name="Lipzen A."/>
            <person name="Pangilinan J."/>
            <person name="LaButti K."/>
            <person name="Hainaut M."/>
            <person name="Henrissat B."/>
            <person name="Grigoriev I.V."/>
            <person name="Spatafora J.W."/>
            <person name="Aime M.C."/>
        </authorList>
    </citation>
    <scope>NUCLEOTIDE SEQUENCE [LARGE SCALE GENOMIC DNA]</scope>
    <source>
        <strain evidence="7 8">MCA 4198</strain>
    </source>
</reference>
<dbReference type="PANTHER" id="PTHR10980">
    <property type="entry name" value="RHO GDP-DISSOCIATION INHIBITOR"/>
    <property type="match status" value="1"/>
</dbReference>
<keyword evidence="3" id="KW-0963">Cytoplasm</keyword>
<dbReference type="FunCoup" id="A0A316YP87">
    <property type="interactions" value="135"/>
</dbReference>
<feature type="region of interest" description="Disordered" evidence="6">
    <location>
        <begin position="1"/>
        <end position="22"/>
    </location>
</feature>
<dbReference type="Pfam" id="PF02115">
    <property type="entry name" value="Rho_GDI"/>
    <property type="match status" value="1"/>
</dbReference>
<dbReference type="EMBL" id="KZ819636">
    <property type="protein sequence ID" value="PWN90962.1"/>
    <property type="molecule type" value="Genomic_DNA"/>
</dbReference>
<evidence type="ECO:0000256" key="2">
    <source>
        <dbReference type="ARBA" id="ARBA00009758"/>
    </source>
</evidence>
<evidence type="ECO:0000313" key="8">
    <source>
        <dbReference type="Proteomes" id="UP000245768"/>
    </source>
</evidence>
<dbReference type="Gene3D" id="2.70.50.30">
    <property type="entry name" value="Coagulation Factor XIII, subunit A, domain 1"/>
    <property type="match status" value="1"/>
</dbReference>
<comment type="similarity">
    <text evidence="2">Belongs to the Rho GDI family.</text>
</comment>
<comment type="subcellular location">
    <subcellularLocation>
        <location evidence="1">Cytoplasm</location>
    </subcellularLocation>
</comment>
<dbReference type="GO" id="GO:0007266">
    <property type="term" value="P:Rho protein signal transduction"/>
    <property type="evidence" value="ECO:0007669"/>
    <property type="project" value="InterPro"/>
</dbReference>
<comment type="function">
    <text evidence="4">Regulates the GDP/GTP exchange reaction of the Rho proteins by inhibiting the dissociation of GDP from them, and the subsequent binding of GTP to them.</text>
</comment>
<dbReference type="InterPro" id="IPR024792">
    <property type="entry name" value="RhoGDI_dom_sf"/>
</dbReference>
<dbReference type="SUPFAM" id="SSF81296">
    <property type="entry name" value="E set domains"/>
    <property type="match status" value="1"/>
</dbReference>
<dbReference type="GO" id="GO:0005829">
    <property type="term" value="C:cytosol"/>
    <property type="evidence" value="ECO:0007669"/>
    <property type="project" value="TreeGrafter"/>
</dbReference>
<proteinExistence type="inferred from homology"/>
<dbReference type="InterPro" id="IPR014756">
    <property type="entry name" value="Ig_E-set"/>
</dbReference>
<evidence type="ECO:0000256" key="4">
    <source>
        <dbReference type="ARBA" id="ARBA00054143"/>
    </source>
</evidence>
<protein>
    <recommendedName>
        <fullName evidence="5">Rho GDP-dissociation inhibitor</fullName>
    </recommendedName>
</protein>
<accession>A0A316YP87</accession>
<dbReference type="AlphaFoldDB" id="A0A316YP87"/>